<gene>
    <name evidence="1" type="ORF">DRJ00_01110</name>
</gene>
<dbReference type="Proteomes" id="UP000279422">
    <property type="component" value="Unassembled WGS sequence"/>
</dbReference>
<protein>
    <submittedName>
        <fullName evidence="1">Uncharacterized protein</fullName>
    </submittedName>
</protein>
<dbReference type="AlphaFoldDB" id="A0A497E611"/>
<evidence type="ECO:0000313" key="1">
    <source>
        <dbReference type="EMBL" id="RLE10491.1"/>
    </source>
</evidence>
<proteinExistence type="predicted"/>
<evidence type="ECO:0000313" key="2">
    <source>
        <dbReference type="Proteomes" id="UP000279422"/>
    </source>
</evidence>
<accession>A0A497E611</accession>
<sequence length="149" mass="17234">MRWTTLIFSIFLMVLFSPISFCSTRVSLQEEMVSYPDLFSSSVFKYKDEGRRDPFVPLLKKEIEEEKKAELKTEKPTLRKVVIGSSKYSLIGLVWDKEGALAIIQAENRSWIVREGDMIDNFMISRIEGERGQVILIGEKQVVKLRIRG</sequence>
<comment type="caution">
    <text evidence="1">The sequence shown here is derived from an EMBL/GenBank/DDBJ whole genome shotgun (WGS) entry which is preliminary data.</text>
</comment>
<reference evidence="1 2" key="1">
    <citation type="submission" date="2018-06" db="EMBL/GenBank/DDBJ databases">
        <title>Extensive metabolic versatility and redundancy in microbially diverse, dynamic hydrothermal sediments.</title>
        <authorList>
            <person name="Dombrowski N."/>
            <person name="Teske A."/>
            <person name="Baker B.J."/>
        </authorList>
    </citation>
    <scope>NUCLEOTIDE SEQUENCE [LARGE SCALE GENOMIC DNA]</scope>
    <source>
        <strain evidence="1">B47_G16</strain>
    </source>
</reference>
<name>A0A497E611_UNCAE</name>
<dbReference type="EMBL" id="QMPZ01000007">
    <property type="protein sequence ID" value="RLE10491.1"/>
    <property type="molecule type" value="Genomic_DNA"/>
</dbReference>
<organism evidence="1 2">
    <name type="scientific">Aerophobetes bacterium</name>
    <dbReference type="NCBI Taxonomy" id="2030807"/>
    <lineage>
        <taxon>Bacteria</taxon>
        <taxon>Candidatus Aerophobota</taxon>
    </lineage>
</organism>